<accession>A0AAE0LH71</accession>
<reference evidence="2 3" key="1">
    <citation type="journal article" date="2015" name="Genome Biol. Evol.">
        <title>Comparative Genomics of a Bacterivorous Green Alga Reveals Evolutionary Causalities and Consequences of Phago-Mixotrophic Mode of Nutrition.</title>
        <authorList>
            <person name="Burns J.A."/>
            <person name="Paasch A."/>
            <person name="Narechania A."/>
            <person name="Kim E."/>
        </authorList>
    </citation>
    <scope>NUCLEOTIDE SEQUENCE [LARGE SCALE GENOMIC DNA]</scope>
    <source>
        <strain evidence="2 3">PLY_AMNH</strain>
    </source>
</reference>
<gene>
    <name evidence="2" type="ORF">CYMTET_7256</name>
</gene>
<organism evidence="2 3">
    <name type="scientific">Cymbomonas tetramitiformis</name>
    <dbReference type="NCBI Taxonomy" id="36881"/>
    <lineage>
        <taxon>Eukaryota</taxon>
        <taxon>Viridiplantae</taxon>
        <taxon>Chlorophyta</taxon>
        <taxon>Pyramimonadophyceae</taxon>
        <taxon>Pyramimonadales</taxon>
        <taxon>Pyramimonadaceae</taxon>
        <taxon>Cymbomonas</taxon>
    </lineage>
</organism>
<sequence>MQDATADTVSVDAGSDTSDDVDDDLAHGSVVHGYRAMPPGGGASAVVCNVALPLLAVMCRFVLAGTAEPTTSSAACGDSGVGGVRAADDVFSGFPTQSSGTAAARASGSRPSGS</sequence>
<feature type="region of interest" description="Disordered" evidence="1">
    <location>
        <begin position="1"/>
        <end position="24"/>
    </location>
</feature>
<feature type="compositionally biased region" description="Low complexity" evidence="1">
    <location>
        <begin position="7"/>
        <end position="16"/>
    </location>
</feature>
<evidence type="ECO:0000256" key="1">
    <source>
        <dbReference type="SAM" id="MobiDB-lite"/>
    </source>
</evidence>
<dbReference type="EMBL" id="LGRX02001957">
    <property type="protein sequence ID" value="KAK3285123.1"/>
    <property type="molecule type" value="Genomic_DNA"/>
</dbReference>
<protein>
    <submittedName>
        <fullName evidence="2">Uncharacterized protein</fullName>
    </submittedName>
</protein>
<evidence type="ECO:0000313" key="3">
    <source>
        <dbReference type="Proteomes" id="UP001190700"/>
    </source>
</evidence>
<dbReference type="AlphaFoldDB" id="A0AAE0LH71"/>
<comment type="caution">
    <text evidence="2">The sequence shown here is derived from an EMBL/GenBank/DDBJ whole genome shotgun (WGS) entry which is preliminary data.</text>
</comment>
<keyword evidence="3" id="KW-1185">Reference proteome</keyword>
<feature type="region of interest" description="Disordered" evidence="1">
    <location>
        <begin position="92"/>
        <end position="114"/>
    </location>
</feature>
<evidence type="ECO:0000313" key="2">
    <source>
        <dbReference type="EMBL" id="KAK3285123.1"/>
    </source>
</evidence>
<dbReference type="Proteomes" id="UP001190700">
    <property type="component" value="Unassembled WGS sequence"/>
</dbReference>
<feature type="compositionally biased region" description="Low complexity" evidence="1">
    <location>
        <begin position="98"/>
        <end position="114"/>
    </location>
</feature>
<name>A0AAE0LH71_9CHLO</name>
<proteinExistence type="predicted"/>